<comment type="catalytic activity">
    <reaction evidence="7 8">
        <text>alpha-D-glucose 6-phosphate = beta-D-fructose 6-phosphate</text>
        <dbReference type="Rhea" id="RHEA:11816"/>
        <dbReference type="ChEBI" id="CHEBI:57634"/>
        <dbReference type="ChEBI" id="CHEBI:58225"/>
        <dbReference type="EC" id="5.3.1.9"/>
    </reaction>
</comment>
<dbReference type="EMBL" id="HBIV01027550">
    <property type="protein sequence ID" value="CAE0668093.1"/>
    <property type="molecule type" value="Transcribed_RNA"/>
</dbReference>
<dbReference type="GO" id="GO:0006094">
    <property type="term" value="P:gluconeogenesis"/>
    <property type="evidence" value="ECO:0007669"/>
    <property type="project" value="UniProtKB-KW"/>
</dbReference>
<dbReference type="NCBIfam" id="NF001211">
    <property type="entry name" value="PRK00179.1"/>
    <property type="match status" value="1"/>
</dbReference>
<dbReference type="SUPFAM" id="SSF53697">
    <property type="entry name" value="SIS domain"/>
    <property type="match status" value="1"/>
</dbReference>
<protein>
    <recommendedName>
        <fullName evidence="3 8">Glucose-6-phosphate isomerase</fullName>
        <ecNumber evidence="3 8">5.3.1.9</ecNumber>
    </recommendedName>
</protein>
<sequence>MEDEKRVDSLQASFEGIYMDYSRQNVTAKTMELLMDLAEEARVLDKFKEMAQGKKINSTEGRAVMHMALRADKGDPFSVDGKDVVGPVHEVLGKIKAFSDKVRSGAHKGATGKALTNVVAVGIGGSYLGAEFVAEALSTGPAAEGAKGRTLRFLANVDPVAVERSLRGLDPETTLVVVISKTFTTAETMLNARTLRKWIVDALGEKAVPLHMIACSATPDKVKDFGIDVNNMFTFWNWVGGRYSVSSAVGVMPLSLHYGFETIQQFLKGARSVDRHLLTAPPRKNLPLLMGLLGVWNSTFKGHATRAIACYAQSMLKFAPHIQQVDMESNGKSVAIDGTKLPFETGEINFGEPGTNGQHSFYQLFHQGRVVPMDFIGFIKSNFPIDNTKIGEVVTNHDELMSNFFAQPDALAYGKGPEELKKEGTPEPLISHKTFSGNRPSSVIMVDECTPYAIGQLLALYEHRTGVQGFIWGINSFDQFGVELGKVLGKKVRKQLSESRKAGAAISGFNPSTTRLLKKFIGPIKGSKL</sequence>
<name>A0A7S3Z0U1_9EUKA</name>
<dbReference type="InterPro" id="IPR018189">
    <property type="entry name" value="Phosphoglucose_isomerase_CS"/>
</dbReference>
<dbReference type="CDD" id="cd05015">
    <property type="entry name" value="SIS_PGI_1"/>
    <property type="match status" value="1"/>
</dbReference>
<evidence type="ECO:0000313" key="9">
    <source>
        <dbReference type="EMBL" id="CAE0668093.1"/>
    </source>
</evidence>
<dbReference type="PROSITE" id="PS51463">
    <property type="entry name" value="P_GLUCOSE_ISOMERASE_3"/>
    <property type="match status" value="1"/>
</dbReference>
<reference evidence="9" key="1">
    <citation type="submission" date="2021-01" db="EMBL/GenBank/DDBJ databases">
        <authorList>
            <person name="Corre E."/>
            <person name="Pelletier E."/>
            <person name="Niang G."/>
            <person name="Scheremetjew M."/>
            <person name="Finn R."/>
            <person name="Kale V."/>
            <person name="Holt S."/>
            <person name="Cochrane G."/>
            <person name="Meng A."/>
            <person name="Brown T."/>
            <person name="Cohen L."/>
        </authorList>
    </citation>
    <scope>NUCLEOTIDE SEQUENCE</scope>
    <source>
        <strain evidence="9">CCCM811</strain>
    </source>
</reference>
<dbReference type="FunFam" id="3.40.50.10490:FF:000031">
    <property type="entry name" value="Glucose-6-phosphate isomerase"/>
    <property type="match status" value="1"/>
</dbReference>
<dbReference type="GO" id="GO:0097367">
    <property type="term" value="F:carbohydrate derivative binding"/>
    <property type="evidence" value="ECO:0007669"/>
    <property type="project" value="InterPro"/>
</dbReference>
<dbReference type="PROSITE" id="PS00765">
    <property type="entry name" value="P_GLUCOSE_ISOMERASE_1"/>
    <property type="match status" value="1"/>
</dbReference>
<dbReference type="GO" id="GO:0051156">
    <property type="term" value="P:glucose 6-phosphate metabolic process"/>
    <property type="evidence" value="ECO:0007669"/>
    <property type="project" value="TreeGrafter"/>
</dbReference>
<dbReference type="Gene3D" id="3.40.50.10490">
    <property type="entry name" value="Glucose-6-phosphate isomerase like protein, domain 1"/>
    <property type="match status" value="2"/>
</dbReference>
<evidence type="ECO:0000256" key="1">
    <source>
        <dbReference type="ARBA" id="ARBA00004926"/>
    </source>
</evidence>
<evidence type="ECO:0000256" key="5">
    <source>
        <dbReference type="ARBA" id="ARBA00023152"/>
    </source>
</evidence>
<dbReference type="GO" id="GO:0005829">
    <property type="term" value="C:cytosol"/>
    <property type="evidence" value="ECO:0007669"/>
    <property type="project" value="TreeGrafter"/>
</dbReference>
<dbReference type="InterPro" id="IPR035482">
    <property type="entry name" value="SIS_PGI_2"/>
</dbReference>
<dbReference type="PRINTS" id="PR00662">
    <property type="entry name" value="G6PISOMERASE"/>
</dbReference>
<evidence type="ECO:0000256" key="7">
    <source>
        <dbReference type="ARBA" id="ARBA00029321"/>
    </source>
</evidence>
<keyword evidence="5 8" id="KW-0324">Glycolysis</keyword>
<evidence type="ECO:0000256" key="4">
    <source>
        <dbReference type="ARBA" id="ARBA00022432"/>
    </source>
</evidence>
<comment type="similarity">
    <text evidence="2 8">Belongs to the GPI family.</text>
</comment>
<keyword evidence="6 8" id="KW-0413">Isomerase</keyword>
<dbReference type="Gene3D" id="1.10.1390.10">
    <property type="match status" value="1"/>
</dbReference>
<organism evidence="9">
    <name type="scientific">Lotharella globosa</name>
    <dbReference type="NCBI Taxonomy" id="91324"/>
    <lineage>
        <taxon>Eukaryota</taxon>
        <taxon>Sar</taxon>
        <taxon>Rhizaria</taxon>
        <taxon>Cercozoa</taxon>
        <taxon>Chlorarachniophyceae</taxon>
        <taxon>Lotharella</taxon>
    </lineage>
</organism>
<evidence type="ECO:0000256" key="2">
    <source>
        <dbReference type="ARBA" id="ARBA00006604"/>
    </source>
</evidence>
<dbReference type="EC" id="5.3.1.9" evidence="3 8"/>
<dbReference type="InterPro" id="IPR001672">
    <property type="entry name" value="G6P_Isomerase"/>
</dbReference>
<dbReference type="UniPathway" id="UPA00109">
    <property type="reaction ID" value="UER00181"/>
</dbReference>
<dbReference type="InterPro" id="IPR023096">
    <property type="entry name" value="G6P_Isomerase_C"/>
</dbReference>
<keyword evidence="4 8" id="KW-0312">Gluconeogenesis</keyword>
<proteinExistence type="inferred from homology"/>
<evidence type="ECO:0000256" key="8">
    <source>
        <dbReference type="RuleBase" id="RU000612"/>
    </source>
</evidence>
<dbReference type="Pfam" id="PF00342">
    <property type="entry name" value="PGI"/>
    <property type="match status" value="1"/>
</dbReference>
<dbReference type="CDD" id="cd05016">
    <property type="entry name" value="SIS_PGI_2"/>
    <property type="match status" value="1"/>
</dbReference>
<dbReference type="InterPro" id="IPR035476">
    <property type="entry name" value="SIS_PGI_1"/>
</dbReference>
<accession>A0A7S3Z0U1</accession>
<dbReference type="HAMAP" id="MF_00473">
    <property type="entry name" value="G6P_isomerase"/>
    <property type="match status" value="1"/>
</dbReference>
<dbReference type="PANTHER" id="PTHR11469">
    <property type="entry name" value="GLUCOSE-6-PHOSPHATE ISOMERASE"/>
    <property type="match status" value="1"/>
</dbReference>
<dbReference type="AlphaFoldDB" id="A0A7S3Z0U1"/>
<gene>
    <name evidence="9" type="ORF">LGLO00237_LOCUS19716</name>
</gene>
<evidence type="ECO:0000256" key="6">
    <source>
        <dbReference type="ARBA" id="ARBA00023235"/>
    </source>
</evidence>
<dbReference type="GO" id="GO:0048029">
    <property type="term" value="F:monosaccharide binding"/>
    <property type="evidence" value="ECO:0007669"/>
    <property type="project" value="TreeGrafter"/>
</dbReference>
<comment type="pathway">
    <text evidence="1 8">Carbohydrate degradation; glycolysis; D-glyceraldehyde 3-phosphate and glycerone phosphate from D-glucose: step 2/4.</text>
</comment>
<dbReference type="PROSITE" id="PS00174">
    <property type="entry name" value="P_GLUCOSE_ISOMERASE_2"/>
    <property type="match status" value="1"/>
</dbReference>
<dbReference type="GO" id="GO:0004347">
    <property type="term" value="F:glucose-6-phosphate isomerase activity"/>
    <property type="evidence" value="ECO:0007669"/>
    <property type="project" value="UniProtKB-EC"/>
</dbReference>
<dbReference type="GO" id="GO:0006096">
    <property type="term" value="P:glycolytic process"/>
    <property type="evidence" value="ECO:0007669"/>
    <property type="project" value="UniProtKB-UniPathway"/>
</dbReference>
<dbReference type="InterPro" id="IPR046348">
    <property type="entry name" value="SIS_dom_sf"/>
</dbReference>
<evidence type="ECO:0000256" key="3">
    <source>
        <dbReference type="ARBA" id="ARBA00011952"/>
    </source>
</evidence>
<dbReference type="PANTHER" id="PTHR11469:SF1">
    <property type="entry name" value="GLUCOSE-6-PHOSPHATE ISOMERASE"/>
    <property type="match status" value="1"/>
</dbReference>